<keyword evidence="6" id="KW-1185">Reference proteome</keyword>
<dbReference type="GO" id="GO:0032259">
    <property type="term" value="P:methylation"/>
    <property type="evidence" value="ECO:0007669"/>
    <property type="project" value="UniProtKB-KW"/>
</dbReference>
<feature type="domain" description="Methyltransferase" evidence="4">
    <location>
        <begin position="43"/>
        <end position="134"/>
    </location>
</feature>
<dbReference type="InterPro" id="IPR029063">
    <property type="entry name" value="SAM-dependent_MTases_sf"/>
</dbReference>
<dbReference type="InterPro" id="IPR041698">
    <property type="entry name" value="Methyltransf_25"/>
</dbReference>
<keyword evidence="1 5" id="KW-0489">Methyltransferase</keyword>
<dbReference type="PANTHER" id="PTHR43464:SF19">
    <property type="entry name" value="UBIQUINONE BIOSYNTHESIS O-METHYLTRANSFERASE, MITOCHONDRIAL"/>
    <property type="match status" value="1"/>
</dbReference>
<sequence>METSVDRSVFDTAYEQGTAPWVIGEPQPAIVELERAGGISGKVLDPGCGAGEHTILLAERGYDVLGVDFSGAAVERARANAVERGVAARFEVADALALDGGPYDTVVDSALFHVFGPEDRAKYVRSLHAVCRPGATVHVLALADTEPGFGPRIPESVLREAFGVPGWRLEEVQERRYRGVARGEHADGLGVEDGSKVDVPAWLATATRL</sequence>
<dbReference type="Proteomes" id="UP000323946">
    <property type="component" value="Unassembled WGS sequence"/>
</dbReference>
<dbReference type="Pfam" id="PF13649">
    <property type="entry name" value="Methyltransf_25"/>
    <property type="match status" value="1"/>
</dbReference>
<evidence type="ECO:0000313" key="6">
    <source>
        <dbReference type="Proteomes" id="UP000323946"/>
    </source>
</evidence>
<dbReference type="EMBL" id="VWPH01000001">
    <property type="protein sequence ID" value="KAA5838186.1"/>
    <property type="molecule type" value="Genomic_DNA"/>
</dbReference>
<dbReference type="RefSeq" id="WP_150064692.1">
    <property type="nucleotide sequence ID" value="NZ_JBEPDJ010000014.1"/>
</dbReference>
<proteinExistence type="predicted"/>
<evidence type="ECO:0000256" key="3">
    <source>
        <dbReference type="ARBA" id="ARBA00022691"/>
    </source>
</evidence>
<dbReference type="InterPro" id="IPR008854">
    <property type="entry name" value="TPMT"/>
</dbReference>
<protein>
    <submittedName>
        <fullName evidence="5">Class I SAM-dependent methyltransferase</fullName>
    </submittedName>
</protein>
<evidence type="ECO:0000256" key="1">
    <source>
        <dbReference type="ARBA" id="ARBA00022603"/>
    </source>
</evidence>
<reference evidence="5 6" key="1">
    <citation type="submission" date="2019-09" db="EMBL/GenBank/DDBJ databases">
        <title>Draft genome sequence of the thermophilic Saccharopolyspora hirsuta VKM Ac-666T.</title>
        <authorList>
            <person name="Lobastova T.G."/>
            <person name="Fokina V."/>
            <person name="Bragin E.Y."/>
            <person name="Shtratnikova V.Y."/>
            <person name="Starodumova I.P."/>
            <person name="Tarlachkov S.V."/>
            <person name="Donova M.V."/>
        </authorList>
    </citation>
    <scope>NUCLEOTIDE SEQUENCE [LARGE SCALE GENOMIC DNA]</scope>
    <source>
        <strain evidence="5 6">VKM Ac-666</strain>
    </source>
</reference>
<dbReference type="SUPFAM" id="SSF53335">
    <property type="entry name" value="S-adenosyl-L-methionine-dependent methyltransferases"/>
    <property type="match status" value="1"/>
</dbReference>
<name>A0A5M7C779_SACHI</name>
<dbReference type="SMR" id="A0A5M7C779"/>
<organism evidence="5 6">
    <name type="scientific">Saccharopolyspora hirsuta</name>
    <dbReference type="NCBI Taxonomy" id="1837"/>
    <lineage>
        <taxon>Bacteria</taxon>
        <taxon>Bacillati</taxon>
        <taxon>Actinomycetota</taxon>
        <taxon>Actinomycetes</taxon>
        <taxon>Pseudonocardiales</taxon>
        <taxon>Pseudonocardiaceae</taxon>
        <taxon>Saccharopolyspora</taxon>
    </lineage>
</organism>
<evidence type="ECO:0000256" key="2">
    <source>
        <dbReference type="ARBA" id="ARBA00022679"/>
    </source>
</evidence>
<dbReference type="PANTHER" id="PTHR43464">
    <property type="entry name" value="METHYLTRANSFERASE"/>
    <property type="match status" value="1"/>
</dbReference>
<dbReference type="GO" id="GO:0008757">
    <property type="term" value="F:S-adenosylmethionine-dependent methyltransferase activity"/>
    <property type="evidence" value="ECO:0007669"/>
    <property type="project" value="InterPro"/>
</dbReference>
<keyword evidence="2 5" id="KW-0808">Transferase</keyword>
<keyword evidence="3" id="KW-0949">S-adenosyl-L-methionine</keyword>
<gene>
    <name evidence="5" type="ORF">F1721_01675</name>
</gene>
<dbReference type="Gene3D" id="3.40.50.150">
    <property type="entry name" value="Vaccinia Virus protein VP39"/>
    <property type="match status" value="1"/>
</dbReference>
<dbReference type="OrthoDB" id="3825914at2"/>
<dbReference type="PROSITE" id="PS51585">
    <property type="entry name" value="SAM_MT_TPMT"/>
    <property type="match status" value="1"/>
</dbReference>
<evidence type="ECO:0000259" key="4">
    <source>
        <dbReference type="Pfam" id="PF13649"/>
    </source>
</evidence>
<dbReference type="CDD" id="cd02440">
    <property type="entry name" value="AdoMet_MTases"/>
    <property type="match status" value="1"/>
</dbReference>
<accession>A0A5M7C779</accession>
<comment type="caution">
    <text evidence="5">The sequence shown here is derived from an EMBL/GenBank/DDBJ whole genome shotgun (WGS) entry which is preliminary data.</text>
</comment>
<dbReference type="AlphaFoldDB" id="A0A5M7C779"/>
<evidence type="ECO:0000313" key="5">
    <source>
        <dbReference type="EMBL" id="KAA5838186.1"/>
    </source>
</evidence>